<dbReference type="AlphaFoldDB" id="A0A6A6AXE4"/>
<keyword evidence="3" id="KW-1185">Reference proteome</keyword>
<evidence type="ECO:0000313" key="3">
    <source>
        <dbReference type="Proteomes" id="UP000799438"/>
    </source>
</evidence>
<reference evidence="2" key="1">
    <citation type="journal article" date="2020" name="Stud. Mycol.">
        <title>101 Dothideomycetes genomes: a test case for predicting lifestyles and emergence of pathogens.</title>
        <authorList>
            <person name="Haridas S."/>
            <person name="Albert R."/>
            <person name="Binder M."/>
            <person name="Bloem J."/>
            <person name="Labutti K."/>
            <person name="Salamov A."/>
            <person name="Andreopoulos B."/>
            <person name="Baker S."/>
            <person name="Barry K."/>
            <person name="Bills G."/>
            <person name="Bluhm B."/>
            <person name="Cannon C."/>
            <person name="Castanera R."/>
            <person name="Culley D."/>
            <person name="Daum C."/>
            <person name="Ezra D."/>
            <person name="Gonzalez J."/>
            <person name="Henrissat B."/>
            <person name="Kuo A."/>
            <person name="Liang C."/>
            <person name="Lipzen A."/>
            <person name="Lutzoni F."/>
            <person name="Magnuson J."/>
            <person name="Mondo S."/>
            <person name="Nolan M."/>
            <person name="Ohm R."/>
            <person name="Pangilinan J."/>
            <person name="Park H.-J."/>
            <person name="Ramirez L."/>
            <person name="Alfaro M."/>
            <person name="Sun H."/>
            <person name="Tritt A."/>
            <person name="Yoshinaga Y."/>
            <person name="Zwiers L.-H."/>
            <person name="Turgeon B."/>
            <person name="Goodwin S."/>
            <person name="Spatafora J."/>
            <person name="Crous P."/>
            <person name="Grigoriev I."/>
        </authorList>
    </citation>
    <scope>NUCLEOTIDE SEQUENCE</scope>
    <source>
        <strain evidence="2">CBS 121167</strain>
    </source>
</reference>
<accession>A0A6A6AXE4</accession>
<gene>
    <name evidence="2" type="ORF">K452DRAFT_313315</name>
</gene>
<protein>
    <submittedName>
        <fullName evidence="2">Uncharacterized protein</fullName>
    </submittedName>
</protein>
<dbReference type="EMBL" id="ML995526">
    <property type="protein sequence ID" value="KAF2136286.1"/>
    <property type="molecule type" value="Genomic_DNA"/>
</dbReference>
<feature type="region of interest" description="Disordered" evidence="1">
    <location>
        <begin position="105"/>
        <end position="144"/>
    </location>
</feature>
<feature type="compositionally biased region" description="Polar residues" evidence="1">
    <location>
        <begin position="9"/>
        <end position="21"/>
    </location>
</feature>
<dbReference type="GeneID" id="54301145"/>
<feature type="region of interest" description="Disordered" evidence="1">
    <location>
        <begin position="1"/>
        <end position="21"/>
    </location>
</feature>
<organism evidence="2 3">
    <name type="scientific">Aplosporella prunicola CBS 121167</name>
    <dbReference type="NCBI Taxonomy" id="1176127"/>
    <lineage>
        <taxon>Eukaryota</taxon>
        <taxon>Fungi</taxon>
        <taxon>Dikarya</taxon>
        <taxon>Ascomycota</taxon>
        <taxon>Pezizomycotina</taxon>
        <taxon>Dothideomycetes</taxon>
        <taxon>Dothideomycetes incertae sedis</taxon>
        <taxon>Botryosphaeriales</taxon>
        <taxon>Aplosporellaceae</taxon>
        <taxon>Aplosporella</taxon>
    </lineage>
</organism>
<evidence type="ECO:0000313" key="2">
    <source>
        <dbReference type="EMBL" id="KAF2136286.1"/>
    </source>
</evidence>
<dbReference type="RefSeq" id="XP_033392004.1">
    <property type="nucleotide sequence ID" value="XM_033543648.1"/>
</dbReference>
<feature type="region of interest" description="Disordered" evidence="1">
    <location>
        <begin position="229"/>
        <end position="249"/>
    </location>
</feature>
<evidence type="ECO:0000256" key="1">
    <source>
        <dbReference type="SAM" id="MobiDB-lite"/>
    </source>
</evidence>
<dbReference type="Proteomes" id="UP000799438">
    <property type="component" value="Unassembled WGS sequence"/>
</dbReference>
<sequence length="249" mass="27642">MYTGPKAHTPTSMAHHNDSSYNARTWPFSGDGETVDIYSPPPPIPPKSPRHQVQAKLAQSSLKPDMYMQPVQAQSTASAMTMWGGIMNKANATMNTPPVPLIGIRNPGPQPQTKPSMAKSDTVATKTSSSTSKPGIKRKLTNATHKVRSPSFWFPSNNRDQEKVSKMEIGAPTLTFASNDFRAVVTPIANPAPELHRTVSALENFPGQSNEEYSSLPYEEEYYVVKKEAEERGEQPPNKDQWLQRRNMF</sequence>
<name>A0A6A6AXE4_9PEZI</name>
<feature type="compositionally biased region" description="Basic residues" evidence="1">
    <location>
        <begin position="135"/>
        <end position="144"/>
    </location>
</feature>
<feature type="compositionally biased region" description="Low complexity" evidence="1">
    <location>
        <begin position="119"/>
        <end position="133"/>
    </location>
</feature>
<proteinExistence type="predicted"/>